<dbReference type="Proteomes" id="UP000316801">
    <property type="component" value="Unassembled WGS sequence"/>
</dbReference>
<proteinExistence type="predicted"/>
<evidence type="ECO:0000313" key="3">
    <source>
        <dbReference type="Proteomes" id="UP000316801"/>
    </source>
</evidence>
<dbReference type="Pfam" id="PF18050">
    <property type="entry name" value="Cyclophil_like2"/>
    <property type="match status" value="1"/>
</dbReference>
<comment type="caution">
    <text evidence="2">The sequence shown here is derived from an EMBL/GenBank/DDBJ whole genome shotgun (WGS) entry which is preliminary data.</text>
</comment>
<accession>A0A549THB1</accession>
<reference evidence="2 3" key="1">
    <citation type="submission" date="2019-07" db="EMBL/GenBank/DDBJ databases">
        <title>Ln-dependent methylotrophs.</title>
        <authorList>
            <person name="Tani A."/>
        </authorList>
    </citation>
    <scope>NUCLEOTIDE SEQUENCE [LARGE SCALE GENOMIC DNA]</scope>
    <source>
        <strain evidence="2 3">SM12</strain>
    </source>
</reference>
<dbReference type="InterPro" id="IPR029000">
    <property type="entry name" value="Cyclophilin-like_dom_sf"/>
</dbReference>
<keyword evidence="3" id="KW-1185">Reference proteome</keyword>
<dbReference type="AlphaFoldDB" id="A0A549THB1"/>
<feature type="domain" description="Cyclophilin-like" evidence="1">
    <location>
        <begin position="25"/>
        <end position="121"/>
    </location>
</feature>
<dbReference type="SUPFAM" id="SSF50891">
    <property type="entry name" value="Cyclophilin-like"/>
    <property type="match status" value="1"/>
</dbReference>
<dbReference type="EMBL" id="VJMG01000006">
    <property type="protein sequence ID" value="TRL42321.1"/>
    <property type="molecule type" value="Genomic_DNA"/>
</dbReference>
<protein>
    <recommendedName>
        <fullName evidence="1">Cyclophilin-like domain-containing protein</fullName>
    </recommendedName>
</protein>
<evidence type="ECO:0000259" key="1">
    <source>
        <dbReference type="Pfam" id="PF18050"/>
    </source>
</evidence>
<name>A0A549THB1_9HYPH</name>
<organism evidence="2 3">
    <name type="scientific">Rhizobium straminoryzae</name>
    <dbReference type="NCBI Taxonomy" id="1387186"/>
    <lineage>
        <taxon>Bacteria</taxon>
        <taxon>Pseudomonadati</taxon>
        <taxon>Pseudomonadota</taxon>
        <taxon>Alphaproteobacteria</taxon>
        <taxon>Hyphomicrobiales</taxon>
        <taxon>Rhizobiaceae</taxon>
        <taxon>Rhizobium/Agrobacterium group</taxon>
        <taxon>Rhizobium</taxon>
    </lineage>
</organism>
<dbReference type="Gene3D" id="2.40.100.20">
    <property type="match status" value="1"/>
</dbReference>
<gene>
    <name evidence="2" type="ORF">FNA46_02305</name>
</gene>
<dbReference type="InterPro" id="IPR041183">
    <property type="entry name" value="Cyclophilin-like"/>
</dbReference>
<sequence length="138" mass="15709">MQSSSRRRSTRRQRVRRRNASLISLTIGTLQIRAELEQHAAAREFKNLLPLSLAMEDYVGKEKIGFLPQKLATQGMQPYDGEAVGDLAYYAPWGNIAIFYRPYRFSRGLVRLGHLLDPLEPLLIDHPFTLTIKAELAA</sequence>
<evidence type="ECO:0000313" key="2">
    <source>
        <dbReference type="EMBL" id="TRL42321.1"/>
    </source>
</evidence>